<dbReference type="Gene3D" id="3.40.91.30">
    <property type="match status" value="1"/>
</dbReference>
<sequence>MGQLKPIDTYWNGHLFRSRLEARWAVFFDTYGTEYDYEPEGFQLEKRWYLPDFYLPGEQIWVEIKPRLENMAVYPPIEELVTKSGTEGILLEGRPYPGQYRAALYYPNHFDTQSGGELSGCRKCPALGFYLGGATQTVFAACVCTEERWKGTCDSDRLQAAFEAASTARFEGSHAS</sequence>
<organism evidence="1">
    <name type="scientific">marine sediment metagenome</name>
    <dbReference type="NCBI Taxonomy" id="412755"/>
    <lineage>
        <taxon>unclassified sequences</taxon>
        <taxon>metagenomes</taxon>
        <taxon>ecological metagenomes</taxon>
    </lineage>
</organism>
<dbReference type="AlphaFoldDB" id="A0A0F9QQD1"/>
<reference evidence="1" key="1">
    <citation type="journal article" date="2015" name="Nature">
        <title>Complex archaea that bridge the gap between prokaryotes and eukaryotes.</title>
        <authorList>
            <person name="Spang A."/>
            <person name="Saw J.H."/>
            <person name="Jorgensen S.L."/>
            <person name="Zaremba-Niedzwiedzka K."/>
            <person name="Martijn J."/>
            <person name="Lind A.E."/>
            <person name="van Eijk R."/>
            <person name="Schleper C."/>
            <person name="Guy L."/>
            <person name="Ettema T.J."/>
        </authorList>
    </citation>
    <scope>NUCLEOTIDE SEQUENCE</scope>
</reference>
<accession>A0A0F9QQD1</accession>
<comment type="caution">
    <text evidence="1">The sequence shown here is derived from an EMBL/GenBank/DDBJ whole genome shotgun (WGS) entry which is preliminary data.</text>
</comment>
<protein>
    <submittedName>
        <fullName evidence="1">Uncharacterized protein</fullName>
    </submittedName>
</protein>
<dbReference type="EMBL" id="LAZR01001774">
    <property type="protein sequence ID" value="KKN39232.1"/>
    <property type="molecule type" value="Genomic_DNA"/>
</dbReference>
<name>A0A0F9QQD1_9ZZZZ</name>
<evidence type="ECO:0000313" key="1">
    <source>
        <dbReference type="EMBL" id="KKN39232.1"/>
    </source>
</evidence>
<gene>
    <name evidence="1" type="ORF">LCGC14_0745150</name>
</gene>
<proteinExistence type="predicted"/>